<dbReference type="EMBL" id="BGPR01100077">
    <property type="protein sequence ID" value="GBM54841.1"/>
    <property type="molecule type" value="Genomic_DNA"/>
</dbReference>
<name>A0A4Y2GPL5_ARAVE</name>
<proteinExistence type="predicted"/>
<dbReference type="Proteomes" id="UP000499080">
    <property type="component" value="Unassembled WGS sequence"/>
</dbReference>
<gene>
    <name evidence="1" type="ORF">AVEN_54244_1</name>
</gene>
<evidence type="ECO:0000313" key="1">
    <source>
        <dbReference type="EMBL" id="GBM54841.1"/>
    </source>
</evidence>
<comment type="caution">
    <text evidence="1">The sequence shown here is derived from an EMBL/GenBank/DDBJ whole genome shotgun (WGS) entry which is preliminary data.</text>
</comment>
<dbReference type="AlphaFoldDB" id="A0A4Y2GPL5"/>
<feature type="non-terminal residue" evidence="1">
    <location>
        <position position="1"/>
    </location>
</feature>
<protein>
    <submittedName>
        <fullName evidence="1">Uncharacterized protein</fullName>
    </submittedName>
</protein>
<keyword evidence="2" id="KW-1185">Reference proteome</keyword>
<sequence>LVTAIAHRRRANREETPVAAYAHIYRMPVLFDFEKSSPQDSNQGQNSQIKIAK</sequence>
<evidence type="ECO:0000313" key="2">
    <source>
        <dbReference type="Proteomes" id="UP000499080"/>
    </source>
</evidence>
<accession>A0A4Y2GPL5</accession>
<reference evidence="1 2" key="1">
    <citation type="journal article" date="2019" name="Sci. Rep.">
        <title>Orb-weaving spider Araneus ventricosus genome elucidates the spidroin gene catalogue.</title>
        <authorList>
            <person name="Kono N."/>
            <person name="Nakamura H."/>
            <person name="Ohtoshi R."/>
            <person name="Moran D.A.P."/>
            <person name="Shinohara A."/>
            <person name="Yoshida Y."/>
            <person name="Fujiwara M."/>
            <person name="Mori M."/>
            <person name="Tomita M."/>
            <person name="Arakawa K."/>
        </authorList>
    </citation>
    <scope>NUCLEOTIDE SEQUENCE [LARGE SCALE GENOMIC DNA]</scope>
</reference>
<organism evidence="1 2">
    <name type="scientific">Araneus ventricosus</name>
    <name type="common">Orbweaver spider</name>
    <name type="synonym">Epeira ventricosa</name>
    <dbReference type="NCBI Taxonomy" id="182803"/>
    <lineage>
        <taxon>Eukaryota</taxon>
        <taxon>Metazoa</taxon>
        <taxon>Ecdysozoa</taxon>
        <taxon>Arthropoda</taxon>
        <taxon>Chelicerata</taxon>
        <taxon>Arachnida</taxon>
        <taxon>Araneae</taxon>
        <taxon>Araneomorphae</taxon>
        <taxon>Entelegynae</taxon>
        <taxon>Araneoidea</taxon>
        <taxon>Araneidae</taxon>
        <taxon>Araneus</taxon>
    </lineage>
</organism>